<accession>A0A9D1FI20</accession>
<evidence type="ECO:0000313" key="2">
    <source>
        <dbReference type="Proteomes" id="UP000886865"/>
    </source>
</evidence>
<comment type="caution">
    <text evidence="1">The sequence shown here is derived from an EMBL/GenBank/DDBJ whole genome shotgun (WGS) entry which is preliminary data.</text>
</comment>
<gene>
    <name evidence="1" type="ORF">IAA86_03605</name>
</gene>
<protein>
    <submittedName>
        <fullName evidence="1">Uncharacterized protein</fullName>
    </submittedName>
</protein>
<organism evidence="1 2">
    <name type="scientific">Candidatus Galligastranaerophilus intestinavium</name>
    <dbReference type="NCBI Taxonomy" id="2840836"/>
    <lineage>
        <taxon>Bacteria</taxon>
        <taxon>Candidatus Galligastranaerophilus</taxon>
    </lineage>
</organism>
<sequence length="127" mass="14619">MINLFDLFFKKSACAHTNALINANEGYCPDCGAYVKKYFYIVRCSRCDVKREAKVYFGDILPKEKFCTNCGSKEFYVEKLEKISFIDVAYAIYTKEELTQSQIELASAQIWVDDENKMPVKYLTGSV</sequence>
<proteinExistence type="predicted"/>
<evidence type="ECO:0000313" key="1">
    <source>
        <dbReference type="EMBL" id="HIS74089.1"/>
    </source>
</evidence>
<dbReference type="AlphaFoldDB" id="A0A9D1FI20"/>
<dbReference type="Proteomes" id="UP000886865">
    <property type="component" value="Unassembled WGS sequence"/>
</dbReference>
<reference evidence="1" key="2">
    <citation type="journal article" date="2021" name="PeerJ">
        <title>Extensive microbial diversity within the chicken gut microbiome revealed by metagenomics and culture.</title>
        <authorList>
            <person name="Gilroy R."/>
            <person name="Ravi A."/>
            <person name="Getino M."/>
            <person name="Pursley I."/>
            <person name="Horton D.L."/>
            <person name="Alikhan N.F."/>
            <person name="Baker D."/>
            <person name="Gharbi K."/>
            <person name="Hall N."/>
            <person name="Watson M."/>
            <person name="Adriaenssens E.M."/>
            <person name="Foster-Nyarko E."/>
            <person name="Jarju S."/>
            <person name="Secka A."/>
            <person name="Antonio M."/>
            <person name="Oren A."/>
            <person name="Chaudhuri R.R."/>
            <person name="La Ragione R."/>
            <person name="Hildebrand F."/>
            <person name="Pallen M.J."/>
        </authorList>
    </citation>
    <scope>NUCLEOTIDE SEQUENCE</scope>
    <source>
        <strain evidence="1">CHK152-2871</strain>
    </source>
</reference>
<dbReference type="EMBL" id="DVJQ01000031">
    <property type="protein sequence ID" value="HIS74089.1"/>
    <property type="molecule type" value="Genomic_DNA"/>
</dbReference>
<name>A0A9D1FI20_9BACT</name>
<reference evidence="1" key="1">
    <citation type="submission" date="2020-10" db="EMBL/GenBank/DDBJ databases">
        <authorList>
            <person name="Gilroy R."/>
        </authorList>
    </citation>
    <scope>NUCLEOTIDE SEQUENCE</scope>
    <source>
        <strain evidence="1">CHK152-2871</strain>
    </source>
</reference>